<evidence type="ECO:0000259" key="8">
    <source>
        <dbReference type="Pfam" id="PF20684"/>
    </source>
</evidence>
<feature type="transmembrane region" description="Helical" evidence="7">
    <location>
        <begin position="32"/>
        <end position="55"/>
    </location>
</feature>
<feature type="transmembrane region" description="Helical" evidence="7">
    <location>
        <begin position="122"/>
        <end position="142"/>
    </location>
</feature>
<feature type="region of interest" description="Disordered" evidence="6">
    <location>
        <begin position="391"/>
        <end position="411"/>
    </location>
</feature>
<evidence type="ECO:0000313" key="9">
    <source>
        <dbReference type="EMBL" id="KAK8080834.1"/>
    </source>
</evidence>
<evidence type="ECO:0000256" key="4">
    <source>
        <dbReference type="ARBA" id="ARBA00023136"/>
    </source>
</evidence>
<feature type="transmembrane region" description="Helical" evidence="7">
    <location>
        <begin position="192"/>
        <end position="213"/>
    </location>
</feature>
<evidence type="ECO:0000256" key="2">
    <source>
        <dbReference type="ARBA" id="ARBA00022692"/>
    </source>
</evidence>
<dbReference type="GeneID" id="92046027"/>
<proteinExistence type="inferred from homology"/>
<reference evidence="9 10" key="1">
    <citation type="submission" date="2023-01" db="EMBL/GenBank/DDBJ databases">
        <title>Analysis of 21 Apiospora genomes using comparative genomics revels a genus with tremendous synthesis potential of carbohydrate active enzymes and secondary metabolites.</title>
        <authorList>
            <person name="Sorensen T."/>
        </authorList>
    </citation>
    <scope>NUCLEOTIDE SEQUENCE [LARGE SCALE GENOMIC DNA]</scope>
    <source>
        <strain evidence="9 10">CBS 114990</strain>
    </source>
</reference>
<feature type="domain" description="Rhodopsin" evidence="8">
    <location>
        <begin position="52"/>
        <end position="295"/>
    </location>
</feature>
<accession>A0ABR1WBF6</accession>
<name>A0ABR1WBF6_9PEZI</name>
<feature type="compositionally biased region" description="Polar residues" evidence="6">
    <location>
        <begin position="323"/>
        <end position="333"/>
    </location>
</feature>
<feature type="compositionally biased region" description="Basic and acidic residues" evidence="6">
    <location>
        <begin position="402"/>
        <end position="411"/>
    </location>
</feature>
<evidence type="ECO:0000256" key="7">
    <source>
        <dbReference type="SAM" id="Phobius"/>
    </source>
</evidence>
<dbReference type="InterPro" id="IPR049326">
    <property type="entry name" value="Rhodopsin_dom_fungi"/>
</dbReference>
<gene>
    <name evidence="9" type="ORF">PG997_008652</name>
</gene>
<feature type="transmembrane region" description="Helical" evidence="7">
    <location>
        <begin position="67"/>
        <end position="87"/>
    </location>
</feature>
<comment type="similarity">
    <text evidence="5">Belongs to the SAT4 family.</text>
</comment>
<evidence type="ECO:0000256" key="5">
    <source>
        <dbReference type="ARBA" id="ARBA00038359"/>
    </source>
</evidence>
<comment type="caution">
    <text evidence="9">The sequence shown here is derived from an EMBL/GenBank/DDBJ whole genome shotgun (WGS) entry which is preliminary data.</text>
</comment>
<evidence type="ECO:0000256" key="3">
    <source>
        <dbReference type="ARBA" id="ARBA00022989"/>
    </source>
</evidence>
<keyword evidence="4 7" id="KW-0472">Membrane</keyword>
<protein>
    <submittedName>
        <fullName evidence="9">NAD(P)-binding protein</fullName>
    </submittedName>
</protein>
<keyword evidence="10" id="KW-1185">Reference proteome</keyword>
<dbReference type="Pfam" id="PF20684">
    <property type="entry name" value="Fung_rhodopsin"/>
    <property type="match status" value="1"/>
</dbReference>
<feature type="region of interest" description="Disordered" evidence="6">
    <location>
        <begin position="320"/>
        <end position="352"/>
    </location>
</feature>
<dbReference type="Proteomes" id="UP001433268">
    <property type="component" value="Unassembled WGS sequence"/>
</dbReference>
<feature type="transmembrane region" description="Helical" evidence="7">
    <location>
        <begin position="272"/>
        <end position="296"/>
    </location>
</feature>
<dbReference type="RefSeq" id="XP_066668309.1">
    <property type="nucleotide sequence ID" value="XM_066812967.1"/>
</dbReference>
<dbReference type="EMBL" id="JAQQWN010000006">
    <property type="protein sequence ID" value="KAK8080834.1"/>
    <property type="molecule type" value="Genomic_DNA"/>
</dbReference>
<keyword evidence="3 7" id="KW-1133">Transmembrane helix</keyword>
<dbReference type="PANTHER" id="PTHR33048:SF158">
    <property type="entry name" value="MEMBRANE PROTEIN PTH11-LIKE, PUTATIVE-RELATED"/>
    <property type="match status" value="1"/>
</dbReference>
<comment type="subcellular location">
    <subcellularLocation>
        <location evidence="1">Membrane</location>
        <topology evidence="1">Multi-pass membrane protein</topology>
    </subcellularLocation>
</comment>
<dbReference type="PANTHER" id="PTHR33048">
    <property type="entry name" value="PTH11-LIKE INTEGRAL MEMBRANE PROTEIN (AFU_ORTHOLOGUE AFUA_5G11245)"/>
    <property type="match status" value="1"/>
</dbReference>
<dbReference type="InterPro" id="IPR052337">
    <property type="entry name" value="SAT4-like"/>
</dbReference>
<feature type="transmembrane region" description="Helical" evidence="7">
    <location>
        <begin position="149"/>
        <end position="172"/>
    </location>
</feature>
<organism evidence="9 10">
    <name type="scientific">Apiospora hydei</name>
    <dbReference type="NCBI Taxonomy" id="1337664"/>
    <lineage>
        <taxon>Eukaryota</taxon>
        <taxon>Fungi</taxon>
        <taxon>Dikarya</taxon>
        <taxon>Ascomycota</taxon>
        <taxon>Pezizomycotina</taxon>
        <taxon>Sordariomycetes</taxon>
        <taxon>Xylariomycetidae</taxon>
        <taxon>Amphisphaeriales</taxon>
        <taxon>Apiosporaceae</taxon>
        <taxon>Apiospora</taxon>
    </lineage>
</organism>
<keyword evidence="2 7" id="KW-0812">Transmembrane</keyword>
<evidence type="ECO:0000313" key="10">
    <source>
        <dbReference type="Proteomes" id="UP001433268"/>
    </source>
</evidence>
<feature type="transmembrane region" description="Helical" evidence="7">
    <location>
        <begin position="234"/>
        <end position="252"/>
    </location>
</feature>
<sequence>MGDYDWFLDHTPARKPPPGVESNFVNPESHSYQLIIVIAVMFTLVVLFTGGRIYTRLRITKSFGADDYLCIAAAVFVLAGDLTALMMCDKPGGGPGGTHLWDTTLRKWIYYSKACHFRQSRMFLAIAYAGCAFFVFYLRLFGPKDHVRAMVWAGMTVVVCFCIAFEIGYLVTALPHDGDFLAPDYQARLFGVPQKLITAGAYISVLTDFYIMFIPLHQIPKLGLSYKRKWGISFIFLTGLLATGAGVANLVFRHNPTIMDLKDSTWNGQYVLMTSLCENNLGIVCLSMPVVLALFVGRISALGQSLGSWVNIRRAQRHGAGDSASNLSPSDGNDSGPDLPKQHMPDPKMGGMRKYIRNLNHSRADNTTTVMTTFNDLTSADLSYHHQLKALHPSQTASSRSNKYEKLEKLG</sequence>
<evidence type="ECO:0000256" key="1">
    <source>
        <dbReference type="ARBA" id="ARBA00004141"/>
    </source>
</evidence>
<evidence type="ECO:0000256" key="6">
    <source>
        <dbReference type="SAM" id="MobiDB-lite"/>
    </source>
</evidence>